<dbReference type="Proteomes" id="UP000814128">
    <property type="component" value="Unassembled WGS sequence"/>
</dbReference>
<comment type="caution">
    <text evidence="1">The sequence shown here is derived from an EMBL/GenBank/DDBJ whole genome shotgun (WGS) entry which is preliminary data.</text>
</comment>
<sequence>MLYEALTAAVVVVSLALAKDVAKLIRNAIRPYFSPLRIVPGPKSTHWLWGNMREILKADPSEMHDRWEQEYGPVLKYKILMGVNRLSVTDVRALGYIFAHNMDFEKPGQIRQSLADILGEGLLVVEGEVHKQQVHIAPSPAFGTSQIRALIGTFFDKSIQMRDIWLHKLRLNEFEVKSGTVHTGQIEAVMWLNRMTLDIIGLAGFGYDLGALDGSSKSGGELNQAIRILLRTMRPNLVDIIQSLLPATRVFPSARLREIREARKTLERVGKQFLEERKAAVRTSTAMGSEGKVDRKLFQDKDLLTLLVRANMANDLPENSRMTDDEVLAQIPTFLLAGHETTSTAVAWVIYALSLHPSVQDKLRAELLACKEGGRPSMEVLGGLPYLDAVVRETMRLYSPTSNTLRVATKDIVIPTEKQWVDTNGVQRNGIQQLSYRVSKGDSIFIPILSINRSRDIWGEDAHEFKPERWLSELPSAATSLPGIWGNILSFLGGNRACIGWRFAVFEMKTIVYTLVRTFRFELAVKPEEIQMKSMAVTRPHLRAKVEAGPQLPVWVTAVVDEAS</sequence>
<dbReference type="EMBL" id="MU273466">
    <property type="protein sequence ID" value="KAI0037005.1"/>
    <property type="molecule type" value="Genomic_DNA"/>
</dbReference>
<evidence type="ECO:0000313" key="2">
    <source>
        <dbReference type="Proteomes" id="UP000814128"/>
    </source>
</evidence>
<organism evidence="1 2">
    <name type="scientific">Vararia minispora EC-137</name>
    <dbReference type="NCBI Taxonomy" id="1314806"/>
    <lineage>
        <taxon>Eukaryota</taxon>
        <taxon>Fungi</taxon>
        <taxon>Dikarya</taxon>
        <taxon>Basidiomycota</taxon>
        <taxon>Agaricomycotina</taxon>
        <taxon>Agaricomycetes</taxon>
        <taxon>Russulales</taxon>
        <taxon>Lachnocladiaceae</taxon>
        <taxon>Vararia</taxon>
    </lineage>
</organism>
<keyword evidence="2" id="KW-1185">Reference proteome</keyword>
<proteinExistence type="predicted"/>
<protein>
    <submittedName>
        <fullName evidence="1">Cytochrome P450</fullName>
    </submittedName>
</protein>
<evidence type="ECO:0000313" key="1">
    <source>
        <dbReference type="EMBL" id="KAI0037005.1"/>
    </source>
</evidence>
<reference evidence="1" key="2">
    <citation type="journal article" date="2022" name="New Phytol.">
        <title>Evolutionary transition to the ectomycorrhizal habit in the genomes of a hyperdiverse lineage of mushroom-forming fungi.</title>
        <authorList>
            <person name="Looney B."/>
            <person name="Miyauchi S."/>
            <person name="Morin E."/>
            <person name="Drula E."/>
            <person name="Courty P.E."/>
            <person name="Kohler A."/>
            <person name="Kuo A."/>
            <person name="LaButti K."/>
            <person name="Pangilinan J."/>
            <person name="Lipzen A."/>
            <person name="Riley R."/>
            <person name="Andreopoulos W."/>
            <person name="He G."/>
            <person name="Johnson J."/>
            <person name="Nolan M."/>
            <person name="Tritt A."/>
            <person name="Barry K.W."/>
            <person name="Grigoriev I.V."/>
            <person name="Nagy L.G."/>
            <person name="Hibbett D."/>
            <person name="Henrissat B."/>
            <person name="Matheny P.B."/>
            <person name="Labbe J."/>
            <person name="Martin F.M."/>
        </authorList>
    </citation>
    <scope>NUCLEOTIDE SEQUENCE</scope>
    <source>
        <strain evidence="1">EC-137</strain>
    </source>
</reference>
<reference evidence="1" key="1">
    <citation type="submission" date="2021-02" db="EMBL/GenBank/DDBJ databases">
        <authorList>
            <consortium name="DOE Joint Genome Institute"/>
            <person name="Ahrendt S."/>
            <person name="Looney B.P."/>
            <person name="Miyauchi S."/>
            <person name="Morin E."/>
            <person name="Drula E."/>
            <person name="Courty P.E."/>
            <person name="Chicoki N."/>
            <person name="Fauchery L."/>
            <person name="Kohler A."/>
            <person name="Kuo A."/>
            <person name="Labutti K."/>
            <person name="Pangilinan J."/>
            <person name="Lipzen A."/>
            <person name="Riley R."/>
            <person name="Andreopoulos W."/>
            <person name="He G."/>
            <person name="Johnson J."/>
            <person name="Barry K.W."/>
            <person name="Grigoriev I.V."/>
            <person name="Nagy L."/>
            <person name="Hibbett D."/>
            <person name="Henrissat B."/>
            <person name="Matheny P.B."/>
            <person name="Labbe J."/>
            <person name="Martin F."/>
        </authorList>
    </citation>
    <scope>NUCLEOTIDE SEQUENCE</scope>
    <source>
        <strain evidence="1">EC-137</strain>
    </source>
</reference>
<accession>A0ACB8QZP6</accession>
<gene>
    <name evidence="1" type="ORF">K488DRAFT_39819</name>
</gene>
<name>A0ACB8QZP6_9AGAM</name>